<evidence type="ECO:0000256" key="2">
    <source>
        <dbReference type="ARBA" id="ARBA00022821"/>
    </source>
</evidence>
<proteinExistence type="predicted"/>
<feature type="domain" description="Disease resistance R13L4/SHOC-2-like LRR" evidence="4">
    <location>
        <begin position="228"/>
        <end position="345"/>
    </location>
</feature>
<keyword evidence="1" id="KW-0677">Repeat</keyword>
<dbReference type="EnsemblPlants" id="TuG1812G0300000378.01.T02">
    <property type="protein sequence ID" value="TuG1812G0300000378.01.T02"/>
    <property type="gene ID" value="TuG1812G0300000378.01"/>
</dbReference>
<keyword evidence="2" id="KW-0611">Plant defense</keyword>
<dbReference type="Gene3D" id="1.10.10.10">
    <property type="entry name" value="Winged helix-like DNA-binding domain superfamily/Winged helix DNA-binding domain"/>
    <property type="match status" value="1"/>
</dbReference>
<accession>A0A8R7PNF9</accession>
<dbReference type="Gramene" id="TuG1812G0300000378.01.T02">
    <property type="protein sequence ID" value="TuG1812G0300000378.01.T02"/>
    <property type="gene ID" value="TuG1812G0300000378.01"/>
</dbReference>
<evidence type="ECO:0000259" key="3">
    <source>
        <dbReference type="Pfam" id="PF23559"/>
    </source>
</evidence>
<dbReference type="AlphaFoldDB" id="A0A8R7PNF9"/>
<dbReference type="InterPro" id="IPR055414">
    <property type="entry name" value="LRR_R13L4/SHOC2-like"/>
</dbReference>
<name>A0A8R7PNF9_TRIUA</name>
<dbReference type="PANTHER" id="PTHR23155:SF906">
    <property type="entry name" value="OS08G0205100 PROTEIN"/>
    <property type="match status" value="1"/>
</dbReference>
<evidence type="ECO:0000256" key="1">
    <source>
        <dbReference type="ARBA" id="ARBA00022737"/>
    </source>
</evidence>
<dbReference type="InterPro" id="IPR032675">
    <property type="entry name" value="LRR_dom_sf"/>
</dbReference>
<dbReference type="Proteomes" id="UP000015106">
    <property type="component" value="Chromosome 3"/>
</dbReference>
<evidence type="ECO:0000313" key="6">
    <source>
        <dbReference type="Proteomes" id="UP000015106"/>
    </source>
</evidence>
<dbReference type="InterPro" id="IPR036388">
    <property type="entry name" value="WH-like_DNA-bd_sf"/>
</dbReference>
<evidence type="ECO:0000259" key="4">
    <source>
        <dbReference type="Pfam" id="PF23598"/>
    </source>
</evidence>
<dbReference type="GO" id="GO:0043531">
    <property type="term" value="F:ADP binding"/>
    <property type="evidence" value="ECO:0007669"/>
    <property type="project" value="InterPro"/>
</dbReference>
<dbReference type="FunFam" id="1.10.10.10:FF:000322">
    <property type="entry name" value="Probable disease resistance protein At1g63360"/>
    <property type="match status" value="1"/>
</dbReference>
<reference evidence="5" key="2">
    <citation type="submission" date="2018-03" db="EMBL/GenBank/DDBJ databases">
        <title>The Triticum urartu genome reveals the dynamic nature of wheat genome evolution.</title>
        <authorList>
            <person name="Ling H."/>
            <person name="Ma B."/>
            <person name="Shi X."/>
            <person name="Liu H."/>
            <person name="Dong L."/>
            <person name="Sun H."/>
            <person name="Cao Y."/>
            <person name="Gao Q."/>
            <person name="Zheng S."/>
            <person name="Li Y."/>
            <person name="Yu Y."/>
            <person name="Du H."/>
            <person name="Qi M."/>
            <person name="Li Y."/>
            <person name="Yu H."/>
            <person name="Cui Y."/>
            <person name="Wang N."/>
            <person name="Chen C."/>
            <person name="Wu H."/>
            <person name="Zhao Y."/>
            <person name="Zhang J."/>
            <person name="Li Y."/>
            <person name="Zhou W."/>
            <person name="Zhang B."/>
            <person name="Hu W."/>
            <person name="Eijk M."/>
            <person name="Tang J."/>
            <person name="Witsenboer H."/>
            <person name="Zhao S."/>
            <person name="Li Z."/>
            <person name="Zhang A."/>
            <person name="Wang D."/>
            <person name="Liang C."/>
        </authorList>
    </citation>
    <scope>NUCLEOTIDE SEQUENCE [LARGE SCALE GENOMIC DNA]</scope>
    <source>
        <strain evidence="5">cv. G1812</strain>
    </source>
</reference>
<dbReference type="SUPFAM" id="SSF52058">
    <property type="entry name" value="L domain-like"/>
    <property type="match status" value="1"/>
</dbReference>
<organism evidence="5 6">
    <name type="scientific">Triticum urartu</name>
    <name type="common">Red wild einkorn</name>
    <name type="synonym">Crithodium urartu</name>
    <dbReference type="NCBI Taxonomy" id="4572"/>
    <lineage>
        <taxon>Eukaryota</taxon>
        <taxon>Viridiplantae</taxon>
        <taxon>Streptophyta</taxon>
        <taxon>Embryophyta</taxon>
        <taxon>Tracheophyta</taxon>
        <taxon>Spermatophyta</taxon>
        <taxon>Magnoliopsida</taxon>
        <taxon>Liliopsida</taxon>
        <taxon>Poales</taxon>
        <taxon>Poaceae</taxon>
        <taxon>BOP clade</taxon>
        <taxon>Pooideae</taxon>
        <taxon>Triticodae</taxon>
        <taxon>Triticeae</taxon>
        <taxon>Triticinae</taxon>
        <taxon>Triticum</taxon>
    </lineage>
</organism>
<keyword evidence="6" id="KW-1185">Reference proteome</keyword>
<dbReference type="InterPro" id="IPR042197">
    <property type="entry name" value="Apaf_helical"/>
</dbReference>
<dbReference type="InterPro" id="IPR027417">
    <property type="entry name" value="P-loop_NTPase"/>
</dbReference>
<dbReference type="SUPFAM" id="SSF52540">
    <property type="entry name" value="P-loop containing nucleoside triphosphate hydrolases"/>
    <property type="match status" value="1"/>
</dbReference>
<protein>
    <recommendedName>
        <fullName evidence="7">Disease resistance protein RPM1</fullName>
    </recommendedName>
</protein>
<dbReference type="Pfam" id="PF23598">
    <property type="entry name" value="LRR_14"/>
    <property type="match status" value="1"/>
</dbReference>
<dbReference type="Gene3D" id="1.10.8.430">
    <property type="entry name" value="Helical domain of apoptotic protease-activating factors"/>
    <property type="match status" value="1"/>
</dbReference>
<evidence type="ECO:0008006" key="7">
    <source>
        <dbReference type="Google" id="ProtNLM"/>
    </source>
</evidence>
<evidence type="ECO:0000313" key="5">
    <source>
        <dbReference type="EnsemblPlants" id="TuG1812G0300000378.01.T02"/>
    </source>
</evidence>
<dbReference type="InterPro" id="IPR044974">
    <property type="entry name" value="Disease_R_plants"/>
</dbReference>
<dbReference type="Gene3D" id="3.80.10.10">
    <property type="entry name" value="Ribonuclease Inhibitor"/>
    <property type="match status" value="1"/>
</dbReference>
<dbReference type="GO" id="GO:0009626">
    <property type="term" value="P:plant-type hypersensitive response"/>
    <property type="evidence" value="ECO:0007669"/>
    <property type="project" value="UniProtKB-ARBA"/>
</dbReference>
<dbReference type="GO" id="GO:0042742">
    <property type="term" value="P:defense response to bacterium"/>
    <property type="evidence" value="ECO:0007669"/>
    <property type="project" value="UniProtKB-ARBA"/>
</dbReference>
<feature type="domain" description="Disease resistance protein winged helix" evidence="3">
    <location>
        <begin position="108"/>
        <end position="179"/>
    </location>
</feature>
<dbReference type="InterPro" id="IPR058922">
    <property type="entry name" value="WHD_DRP"/>
</dbReference>
<sequence>MKALSNEDSRKLFFRRVFGSEDACPLYLEEVSTQILKRCGGLPLAIVTISSLLASERNKLKEHWVHIMNSLGPNFEVNPTLEGMRQILSLSYINLPHYLKTCMLYLGMYPEDYIIKKSDLVRQWVAQGFVSKAHGQWPEDVAECYFNELVNRGIIQPVDTDHNSEVLSCRLHDMMLDFIIHKCKEENFITATDDIQAMIGLSDKVRRLSLFQDDIIDGTAFEITQLSQVRALVRFGNSAYAPPLLKFKHLRVLNLEFGILGSEMPDLTGISHLFQLRYLKIKANGKIMLPRKIRGLEQLETLELGAYSLEVPSDVVHLGRLQHLIVPRSTNLPNGIGNMKSLCTL</sequence>
<reference evidence="6" key="1">
    <citation type="journal article" date="2013" name="Nature">
        <title>Draft genome of the wheat A-genome progenitor Triticum urartu.</title>
        <authorList>
            <person name="Ling H.Q."/>
            <person name="Zhao S."/>
            <person name="Liu D."/>
            <person name="Wang J."/>
            <person name="Sun H."/>
            <person name="Zhang C."/>
            <person name="Fan H."/>
            <person name="Li D."/>
            <person name="Dong L."/>
            <person name="Tao Y."/>
            <person name="Gao C."/>
            <person name="Wu H."/>
            <person name="Li Y."/>
            <person name="Cui Y."/>
            <person name="Guo X."/>
            <person name="Zheng S."/>
            <person name="Wang B."/>
            <person name="Yu K."/>
            <person name="Liang Q."/>
            <person name="Yang W."/>
            <person name="Lou X."/>
            <person name="Chen J."/>
            <person name="Feng M."/>
            <person name="Jian J."/>
            <person name="Zhang X."/>
            <person name="Luo G."/>
            <person name="Jiang Y."/>
            <person name="Liu J."/>
            <person name="Wang Z."/>
            <person name="Sha Y."/>
            <person name="Zhang B."/>
            <person name="Wu H."/>
            <person name="Tang D."/>
            <person name="Shen Q."/>
            <person name="Xue P."/>
            <person name="Zou S."/>
            <person name="Wang X."/>
            <person name="Liu X."/>
            <person name="Wang F."/>
            <person name="Yang Y."/>
            <person name="An X."/>
            <person name="Dong Z."/>
            <person name="Zhang K."/>
            <person name="Zhang X."/>
            <person name="Luo M.C."/>
            <person name="Dvorak J."/>
            <person name="Tong Y."/>
            <person name="Wang J."/>
            <person name="Yang H."/>
            <person name="Li Z."/>
            <person name="Wang D."/>
            <person name="Zhang A."/>
            <person name="Wang J."/>
        </authorList>
    </citation>
    <scope>NUCLEOTIDE SEQUENCE</scope>
    <source>
        <strain evidence="6">cv. G1812</strain>
    </source>
</reference>
<dbReference type="PANTHER" id="PTHR23155">
    <property type="entry name" value="DISEASE RESISTANCE PROTEIN RP"/>
    <property type="match status" value="1"/>
</dbReference>
<dbReference type="Pfam" id="PF23559">
    <property type="entry name" value="WHD_DRP"/>
    <property type="match status" value="1"/>
</dbReference>
<reference evidence="5" key="3">
    <citation type="submission" date="2022-06" db="UniProtKB">
        <authorList>
            <consortium name="EnsemblPlants"/>
        </authorList>
    </citation>
    <scope>IDENTIFICATION</scope>
</reference>
<dbReference type="GO" id="GO:0002758">
    <property type="term" value="P:innate immune response-activating signaling pathway"/>
    <property type="evidence" value="ECO:0007669"/>
    <property type="project" value="UniProtKB-ARBA"/>
</dbReference>